<comment type="caution">
    <text evidence="2">The sequence shown here is derived from an EMBL/GenBank/DDBJ whole genome shotgun (WGS) entry which is preliminary data.</text>
</comment>
<dbReference type="EMBL" id="JAVIJP010000054">
    <property type="protein sequence ID" value="KAL3624300.1"/>
    <property type="molecule type" value="Genomic_DNA"/>
</dbReference>
<reference evidence="3" key="1">
    <citation type="journal article" date="2024" name="IScience">
        <title>Strigolactones Initiate the Formation of Haustorium-like Structures in Castilleja.</title>
        <authorList>
            <person name="Buerger M."/>
            <person name="Peterson D."/>
            <person name="Chory J."/>
        </authorList>
    </citation>
    <scope>NUCLEOTIDE SEQUENCE [LARGE SCALE GENOMIC DNA]</scope>
</reference>
<proteinExistence type="predicted"/>
<organism evidence="2 3">
    <name type="scientific">Castilleja foliolosa</name>
    <dbReference type="NCBI Taxonomy" id="1961234"/>
    <lineage>
        <taxon>Eukaryota</taxon>
        <taxon>Viridiplantae</taxon>
        <taxon>Streptophyta</taxon>
        <taxon>Embryophyta</taxon>
        <taxon>Tracheophyta</taxon>
        <taxon>Spermatophyta</taxon>
        <taxon>Magnoliopsida</taxon>
        <taxon>eudicotyledons</taxon>
        <taxon>Gunneridae</taxon>
        <taxon>Pentapetalae</taxon>
        <taxon>asterids</taxon>
        <taxon>lamiids</taxon>
        <taxon>Lamiales</taxon>
        <taxon>Orobanchaceae</taxon>
        <taxon>Pedicularideae</taxon>
        <taxon>Castillejinae</taxon>
        <taxon>Castilleja</taxon>
    </lineage>
</organism>
<dbReference type="Proteomes" id="UP001632038">
    <property type="component" value="Unassembled WGS sequence"/>
</dbReference>
<evidence type="ECO:0000313" key="2">
    <source>
        <dbReference type="EMBL" id="KAL3624300.1"/>
    </source>
</evidence>
<dbReference type="AlphaFoldDB" id="A0ABD3C3D8"/>
<feature type="region of interest" description="Disordered" evidence="1">
    <location>
        <begin position="62"/>
        <end position="81"/>
    </location>
</feature>
<gene>
    <name evidence="2" type="ORF">CASFOL_033116</name>
</gene>
<name>A0ABD3C3D8_9LAMI</name>
<accession>A0ABD3C3D8</accession>
<keyword evidence="3" id="KW-1185">Reference proteome</keyword>
<protein>
    <submittedName>
        <fullName evidence="2">Uncharacterized protein</fullName>
    </submittedName>
</protein>
<sequence length="81" mass="8886">MAEKRIVVKLEDEDLVDPGLFSLPRVALPRLLIKDDGIVKMEDEGLVDPGLFDSALAKLKKEPAKEGGLEEEPAKESGEKE</sequence>
<evidence type="ECO:0000313" key="3">
    <source>
        <dbReference type="Proteomes" id="UP001632038"/>
    </source>
</evidence>
<evidence type="ECO:0000256" key="1">
    <source>
        <dbReference type="SAM" id="MobiDB-lite"/>
    </source>
</evidence>